<gene>
    <name evidence="1" type="ORF">pdam_00024670</name>
</gene>
<sequence length="305" mass="33932">RWQKQNTAPVCFGAKNGRCGRFNVKTGQKLAAVKLVHLYGYVSCDTRHVSYWSYWGCGLYGLGKINVVITNLGGQVLLPPHEFIEHHGSKWSKVPGYESLSSELVLSFFSPSHVKYNQELRVWYGEDLMNAGEADNGGTVCVDLLAVKRSAEAFWHKQNTSPVCFGAKNNQFGSFTAKTGSKRLAAVKLVHLYGYVTCNTRKVSYWSYWGCGSNALVRESVNVVITTSTDQIILPPSQLIVRDNAKWSKIPTYNSLSPELILSSLNPTPVALNQQLRLWYGEDLMNSTEGDNDGTVCVEVYALFV</sequence>
<dbReference type="Proteomes" id="UP000275408">
    <property type="component" value="Unassembled WGS sequence"/>
</dbReference>
<protein>
    <submittedName>
        <fullName evidence="1">Uncharacterized protein</fullName>
    </submittedName>
</protein>
<organism evidence="1 2">
    <name type="scientific">Pocillopora damicornis</name>
    <name type="common">Cauliflower coral</name>
    <name type="synonym">Millepora damicornis</name>
    <dbReference type="NCBI Taxonomy" id="46731"/>
    <lineage>
        <taxon>Eukaryota</taxon>
        <taxon>Metazoa</taxon>
        <taxon>Cnidaria</taxon>
        <taxon>Anthozoa</taxon>
        <taxon>Hexacorallia</taxon>
        <taxon>Scleractinia</taxon>
        <taxon>Astrocoeniina</taxon>
        <taxon>Pocilloporidae</taxon>
        <taxon>Pocillopora</taxon>
    </lineage>
</organism>
<keyword evidence="2" id="KW-1185">Reference proteome</keyword>
<name>A0A3M6TH44_POCDA</name>
<accession>A0A3M6TH44</accession>
<feature type="non-terminal residue" evidence="1">
    <location>
        <position position="305"/>
    </location>
</feature>
<comment type="caution">
    <text evidence="1">The sequence shown here is derived from an EMBL/GenBank/DDBJ whole genome shotgun (WGS) entry which is preliminary data.</text>
</comment>
<dbReference type="EMBL" id="RCHS01003583">
    <property type="protein sequence ID" value="RMX40717.1"/>
    <property type="molecule type" value="Genomic_DNA"/>
</dbReference>
<feature type="non-terminal residue" evidence="1">
    <location>
        <position position="1"/>
    </location>
</feature>
<proteinExistence type="predicted"/>
<dbReference type="OrthoDB" id="5985204at2759"/>
<evidence type="ECO:0000313" key="2">
    <source>
        <dbReference type="Proteomes" id="UP000275408"/>
    </source>
</evidence>
<reference evidence="1 2" key="1">
    <citation type="journal article" date="2018" name="Sci. Rep.">
        <title>Comparative analysis of the Pocillopora damicornis genome highlights role of immune system in coral evolution.</title>
        <authorList>
            <person name="Cunning R."/>
            <person name="Bay R.A."/>
            <person name="Gillette P."/>
            <person name="Baker A.C."/>
            <person name="Traylor-Knowles N."/>
        </authorList>
    </citation>
    <scope>NUCLEOTIDE SEQUENCE [LARGE SCALE GENOMIC DNA]</scope>
    <source>
        <strain evidence="1">RSMAS</strain>
        <tissue evidence="1">Whole animal</tissue>
    </source>
</reference>
<evidence type="ECO:0000313" key="1">
    <source>
        <dbReference type="EMBL" id="RMX40717.1"/>
    </source>
</evidence>
<dbReference type="AlphaFoldDB" id="A0A3M6TH44"/>